<dbReference type="AlphaFoldDB" id="A0A0F9GHT6"/>
<gene>
    <name evidence="1" type="ORF">LCGC14_1825790</name>
</gene>
<sequence>MTGRGRSVYFDDKFWKKAQKFARSKGLSVSTWIRGLMAAAMKEE</sequence>
<evidence type="ECO:0000313" key="1">
    <source>
        <dbReference type="EMBL" id="KKL98308.1"/>
    </source>
</evidence>
<organism evidence="1">
    <name type="scientific">marine sediment metagenome</name>
    <dbReference type="NCBI Taxonomy" id="412755"/>
    <lineage>
        <taxon>unclassified sequences</taxon>
        <taxon>metagenomes</taxon>
        <taxon>ecological metagenomes</taxon>
    </lineage>
</organism>
<dbReference type="EMBL" id="LAZR01017955">
    <property type="protein sequence ID" value="KKL98308.1"/>
    <property type="molecule type" value="Genomic_DNA"/>
</dbReference>
<name>A0A0F9GHT6_9ZZZZ</name>
<protein>
    <submittedName>
        <fullName evidence="1">Uncharacterized protein</fullName>
    </submittedName>
</protein>
<comment type="caution">
    <text evidence="1">The sequence shown here is derived from an EMBL/GenBank/DDBJ whole genome shotgun (WGS) entry which is preliminary data.</text>
</comment>
<proteinExistence type="predicted"/>
<accession>A0A0F9GHT6</accession>
<reference evidence="1" key="1">
    <citation type="journal article" date="2015" name="Nature">
        <title>Complex archaea that bridge the gap between prokaryotes and eukaryotes.</title>
        <authorList>
            <person name="Spang A."/>
            <person name="Saw J.H."/>
            <person name="Jorgensen S.L."/>
            <person name="Zaremba-Niedzwiedzka K."/>
            <person name="Martijn J."/>
            <person name="Lind A.E."/>
            <person name="van Eijk R."/>
            <person name="Schleper C."/>
            <person name="Guy L."/>
            <person name="Ettema T.J."/>
        </authorList>
    </citation>
    <scope>NUCLEOTIDE SEQUENCE</scope>
</reference>